<gene>
    <name evidence="2" type="ORF">CRV08_09910</name>
</gene>
<dbReference type="AlphaFoldDB" id="A0A4Q0YBG2"/>
<feature type="signal peptide" evidence="1">
    <location>
        <begin position="1"/>
        <end position="28"/>
    </location>
</feature>
<proteinExistence type="predicted"/>
<comment type="caution">
    <text evidence="2">The sequence shown here is derived from an EMBL/GenBank/DDBJ whole genome shotgun (WGS) entry which is preliminary data.</text>
</comment>
<evidence type="ECO:0000313" key="2">
    <source>
        <dbReference type="EMBL" id="RXJ67676.1"/>
    </source>
</evidence>
<sequence length="311" mass="35770">MKINSLVKMGFGVLTLTALLTGCANTNAPINNTSSKSSSTMMKVDLNKEFRKISVKLPTRDFEGKPLPKFNVKNYDLTQDIKDLVDYDVKKDFIQGVVKEGNSYKVTLGTKGTYGLHTFYYDYKLDTVKNDINLTMRKQIDFIPANGLFADGKLNEKYLELFTQRAYNVFVLLNNIYYYKDSISVSDTFKTSLTKEQATGALDLVLDEQYERLYYDGTLWDKRTLPFIKDGKYKFINAKPFNKSQRYYVLYKNVNGEQLPIVLSLAIYPTPTGTTIKYNAGVMYYLTTNNRQTITKEDIPNIKKFVKNIFK</sequence>
<accession>A0A4Q0YBG2</accession>
<evidence type="ECO:0008006" key="4">
    <source>
        <dbReference type="Google" id="ProtNLM"/>
    </source>
</evidence>
<dbReference type="Proteomes" id="UP000290172">
    <property type="component" value="Unassembled WGS sequence"/>
</dbReference>
<dbReference type="EMBL" id="PDKJ01000008">
    <property type="protein sequence ID" value="RXJ67676.1"/>
    <property type="molecule type" value="Genomic_DNA"/>
</dbReference>
<protein>
    <recommendedName>
        <fullName evidence="4">DUF4136 domain-containing protein</fullName>
    </recommendedName>
</protein>
<reference evidence="2 3" key="1">
    <citation type="submission" date="2017-10" db="EMBL/GenBank/DDBJ databases">
        <title>Genomics of the genus Arcobacter.</title>
        <authorList>
            <person name="Perez-Cataluna A."/>
            <person name="Figueras M.J."/>
        </authorList>
    </citation>
    <scope>NUCLEOTIDE SEQUENCE [LARGE SCALE GENOMIC DNA]</scope>
    <source>
        <strain evidence="2 3">CECT 8993</strain>
    </source>
</reference>
<name>A0A4Q0YBG2_9BACT</name>
<dbReference type="RefSeq" id="WP_128981632.1">
    <property type="nucleotide sequence ID" value="NZ_PDKJ01000008.1"/>
</dbReference>
<evidence type="ECO:0000313" key="3">
    <source>
        <dbReference type="Proteomes" id="UP000290172"/>
    </source>
</evidence>
<dbReference type="PROSITE" id="PS51257">
    <property type="entry name" value="PROKAR_LIPOPROTEIN"/>
    <property type="match status" value="1"/>
</dbReference>
<organism evidence="2 3">
    <name type="scientific">Halarcobacter ebronensis</name>
    <dbReference type="NCBI Taxonomy" id="1462615"/>
    <lineage>
        <taxon>Bacteria</taxon>
        <taxon>Pseudomonadati</taxon>
        <taxon>Campylobacterota</taxon>
        <taxon>Epsilonproteobacteria</taxon>
        <taxon>Campylobacterales</taxon>
        <taxon>Arcobacteraceae</taxon>
        <taxon>Halarcobacter</taxon>
    </lineage>
</organism>
<evidence type="ECO:0000256" key="1">
    <source>
        <dbReference type="SAM" id="SignalP"/>
    </source>
</evidence>
<keyword evidence="1" id="KW-0732">Signal</keyword>
<feature type="chain" id="PRO_5020700859" description="DUF4136 domain-containing protein" evidence="1">
    <location>
        <begin position="29"/>
        <end position="311"/>
    </location>
</feature>